<dbReference type="Gene3D" id="2.60.40.2250">
    <property type="match status" value="1"/>
</dbReference>
<evidence type="ECO:0000259" key="1">
    <source>
        <dbReference type="SMART" id="SM00460"/>
    </source>
</evidence>
<dbReference type="AlphaFoldDB" id="A0A437LYQ2"/>
<dbReference type="SUPFAM" id="SSF54001">
    <property type="entry name" value="Cysteine proteinases"/>
    <property type="match status" value="1"/>
</dbReference>
<feature type="domain" description="Transglutaminase-like" evidence="1">
    <location>
        <begin position="158"/>
        <end position="218"/>
    </location>
</feature>
<evidence type="ECO:0000313" key="2">
    <source>
        <dbReference type="EMBL" id="RVT90434.1"/>
    </source>
</evidence>
<gene>
    <name evidence="2" type="ORF">EOD43_19445</name>
</gene>
<protein>
    <submittedName>
        <fullName evidence="2">Transglutaminase family protein</fullName>
    </submittedName>
</protein>
<dbReference type="OrthoDB" id="5438043at2"/>
<comment type="caution">
    <text evidence="2">The sequence shown here is derived from an EMBL/GenBank/DDBJ whole genome shotgun (WGS) entry which is preliminary data.</text>
</comment>
<dbReference type="RefSeq" id="WP_127745692.1">
    <property type="nucleotide sequence ID" value="NZ_SACN01000003.1"/>
</dbReference>
<dbReference type="EMBL" id="SACN01000003">
    <property type="protein sequence ID" value="RVT90434.1"/>
    <property type="molecule type" value="Genomic_DNA"/>
</dbReference>
<dbReference type="InterPro" id="IPR002931">
    <property type="entry name" value="Transglutaminase-like"/>
</dbReference>
<dbReference type="InterPro" id="IPR038765">
    <property type="entry name" value="Papain-like_cys_pep_sf"/>
</dbReference>
<dbReference type="Pfam" id="PF01841">
    <property type="entry name" value="Transglut_core"/>
    <property type="match status" value="1"/>
</dbReference>
<dbReference type="Gene3D" id="3.10.620.30">
    <property type="match status" value="1"/>
</dbReference>
<dbReference type="Proteomes" id="UP000282971">
    <property type="component" value="Unassembled WGS sequence"/>
</dbReference>
<dbReference type="PANTHER" id="PTHR33490">
    <property type="entry name" value="BLR5614 PROTEIN-RELATED"/>
    <property type="match status" value="1"/>
</dbReference>
<proteinExistence type="predicted"/>
<reference evidence="2 3" key="1">
    <citation type="submission" date="2019-01" db="EMBL/GenBank/DDBJ databases">
        <authorList>
            <person name="Chen W.-M."/>
        </authorList>
    </citation>
    <scope>NUCLEOTIDE SEQUENCE [LARGE SCALE GENOMIC DNA]</scope>
    <source>
        <strain evidence="2 3">CCP-7</strain>
    </source>
</reference>
<dbReference type="PANTHER" id="PTHR33490:SF12">
    <property type="entry name" value="BLL5557 PROTEIN"/>
    <property type="match status" value="1"/>
</dbReference>
<keyword evidence="3" id="KW-1185">Reference proteome</keyword>
<accession>A0A437LYQ2</accession>
<evidence type="ECO:0000313" key="3">
    <source>
        <dbReference type="Proteomes" id="UP000282971"/>
    </source>
</evidence>
<sequence length="276" mass="30184">MRLRINATLDYCIPDEADILLTVEAARTAEQIVLADRLDVVGSGPLRPIAGEDHFGRRVWTRAHGPFNVHYAAEVDLLRASVDLADMRACRPAELPAHVIPYLWPSRYCEADRFEAFVAREFAAVAGGRKILAMAEWIYRNVDYRLGTSDGATTAVDAFVKRQGVCRDFAHLLASFARAADIPARLVSAYAYDLEPSDFHAVVEVWLGGEWHLVDPTRLAPLDGLVKIAVGRDATDIAFMTIFGTAQLQSQSIEVEQVPPSPTSSLASAAHLVAAS</sequence>
<dbReference type="SMART" id="SM00460">
    <property type="entry name" value="TGc"/>
    <property type="match status" value="1"/>
</dbReference>
<name>A0A437LYQ2_9SPHN</name>
<organism evidence="2 3">
    <name type="scientific">Sphingomonas crocodyli</name>
    <dbReference type="NCBI Taxonomy" id="1979270"/>
    <lineage>
        <taxon>Bacteria</taxon>
        <taxon>Pseudomonadati</taxon>
        <taxon>Pseudomonadota</taxon>
        <taxon>Alphaproteobacteria</taxon>
        <taxon>Sphingomonadales</taxon>
        <taxon>Sphingomonadaceae</taxon>
        <taxon>Sphingomonas</taxon>
    </lineage>
</organism>